<keyword evidence="4" id="KW-0479">Metal-binding</keyword>
<reference evidence="11" key="1">
    <citation type="journal article" date="2020" name="Stud. Mycol.">
        <title>101 Dothideomycetes genomes: a test case for predicting lifestyles and emergence of pathogens.</title>
        <authorList>
            <person name="Haridas S."/>
            <person name="Albert R."/>
            <person name="Binder M."/>
            <person name="Bloem J."/>
            <person name="Labutti K."/>
            <person name="Salamov A."/>
            <person name="Andreopoulos B."/>
            <person name="Baker S."/>
            <person name="Barry K."/>
            <person name="Bills G."/>
            <person name="Bluhm B."/>
            <person name="Cannon C."/>
            <person name="Castanera R."/>
            <person name="Culley D."/>
            <person name="Daum C."/>
            <person name="Ezra D."/>
            <person name="Gonzalez J."/>
            <person name="Henrissat B."/>
            <person name="Kuo A."/>
            <person name="Liang C."/>
            <person name="Lipzen A."/>
            <person name="Lutzoni F."/>
            <person name="Magnuson J."/>
            <person name="Mondo S."/>
            <person name="Nolan M."/>
            <person name="Ohm R."/>
            <person name="Pangilinan J."/>
            <person name="Park H.-J."/>
            <person name="Ramirez L."/>
            <person name="Alfaro M."/>
            <person name="Sun H."/>
            <person name="Tritt A."/>
            <person name="Yoshinaga Y."/>
            <person name="Zwiers L.-H."/>
            <person name="Turgeon B."/>
            <person name="Goodwin S."/>
            <person name="Spatafora J."/>
            <person name="Crous P."/>
            <person name="Grigoriev I."/>
        </authorList>
    </citation>
    <scope>NUCLEOTIDE SEQUENCE</scope>
    <source>
        <strain evidence="11">CBS 627.86</strain>
    </source>
</reference>
<feature type="compositionally biased region" description="Polar residues" evidence="9">
    <location>
        <begin position="7"/>
        <end position="18"/>
    </location>
</feature>
<accession>A0A6A5YS19</accession>
<dbReference type="GO" id="GO:0006511">
    <property type="term" value="P:ubiquitin-dependent protein catabolic process"/>
    <property type="evidence" value="ECO:0007669"/>
    <property type="project" value="TreeGrafter"/>
</dbReference>
<keyword evidence="7" id="KW-0862">Zinc</keyword>
<evidence type="ECO:0000256" key="2">
    <source>
        <dbReference type="ARBA" id="ARBA00012483"/>
    </source>
</evidence>
<feature type="region of interest" description="Disordered" evidence="9">
    <location>
        <begin position="58"/>
        <end position="119"/>
    </location>
</feature>
<dbReference type="AlphaFoldDB" id="A0A6A5YS19"/>
<sequence length="429" mass="45436">MPPPNTPTTAMDPSNQPQPAAHRDTMFCHECQDEWFRDEHGLTCPECGSDFTEIIEEDNDPRANELLGLGHGHAHAPDDDDDDNDSMPSLEEAPVGQPTQHENPFAGAGNQDGGDRLQWRQLGPGRFAVTGTVYRTFSPSRQGGGDGPPNIMAGFQSMLNNIIGGAAGGNQAAQPQGQEGQGTGSGSGSGTTPAGHGFRYTSNARLFPRDAEHPGPHMEPVDELNNVLVGLMAAFDQGPGGPHVHAHAHGPGDHVHDMPMNPLLALLGGMLPGSGAAGDFVYSQEAMDRIISQLMEQTQTSNAPGPASQQEIDALPRKHISVDMLGPEGRAECSICMDEVNIGEEVTELPCHHWFHHECISAWLGEHDTCPHCRKSISKEGSANSNANAGASSPPNAFSTPNPGSSEEQGSSGGLGERFRRSLFGPPSR</sequence>
<evidence type="ECO:0000256" key="3">
    <source>
        <dbReference type="ARBA" id="ARBA00022679"/>
    </source>
</evidence>
<dbReference type="FunFam" id="3.30.40.10:FF:000127">
    <property type="entry name" value="E3 ubiquitin-protein ligase RNF181"/>
    <property type="match status" value="1"/>
</dbReference>
<dbReference type="GO" id="GO:0005634">
    <property type="term" value="C:nucleus"/>
    <property type="evidence" value="ECO:0007669"/>
    <property type="project" value="TreeGrafter"/>
</dbReference>
<dbReference type="PANTHER" id="PTHR45931:SF3">
    <property type="entry name" value="RING ZINC FINGER-CONTAINING PROTEIN"/>
    <property type="match status" value="1"/>
</dbReference>
<evidence type="ECO:0000313" key="11">
    <source>
        <dbReference type="EMBL" id="KAF2109922.1"/>
    </source>
</evidence>
<comment type="catalytic activity">
    <reaction evidence="1">
        <text>S-ubiquitinyl-[E2 ubiquitin-conjugating enzyme]-L-cysteine + [acceptor protein]-L-lysine = [E2 ubiquitin-conjugating enzyme]-L-cysteine + N(6)-ubiquitinyl-[acceptor protein]-L-lysine.</text>
        <dbReference type="EC" id="2.3.2.27"/>
    </reaction>
</comment>
<keyword evidence="12" id="KW-1185">Reference proteome</keyword>
<evidence type="ECO:0000259" key="10">
    <source>
        <dbReference type="PROSITE" id="PS50089"/>
    </source>
</evidence>
<dbReference type="InterPro" id="IPR013083">
    <property type="entry name" value="Znf_RING/FYVE/PHD"/>
</dbReference>
<dbReference type="PANTHER" id="PTHR45931">
    <property type="entry name" value="SI:CH211-59O9.10"/>
    <property type="match status" value="1"/>
</dbReference>
<dbReference type="GO" id="GO:0016567">
    <property type="term" value="P:protein ubiquitination"/>
    <property type="evidence" value="ECO:0007669"/>
    <property type="project" value="UniProtKB-ARBA"/>
</dbReference>
<name>A0A6A5YS19_9PLEO</name>
<organism evidence="11 12">
    <name type="scientific">Lophiotrema nucula</name>
    <dbReference type="NCBI Taxonomy" id="690887"/>
    <lineage>
        <taxon>Eukaryota</taxon>
        <taxon>Fungi</taxon>
        <taxon>Dikarya</taxon>
        <taxon>Ascomycota</taxon>
        <taxon>Pezizomycotina</taxon>
        <taxon>Dothideomycetes</taxon>
        <taxon>Pleosporomycetidae</taxon>
        <taxon>Pleosporales</taxon>
        <taxon>Lophiotremataceae</taxon>
        <taxon>Lophiotrema</taxon>
    </lineage>
</organism>
<keyword evidence="5 8" id="KW-0863">Zinc-finger</keyword>
<dbReference type="Gene3D" id="3.30.40.10">
    <property type="entry name" value="Zinc/RING finger domain, C3HC4 (zinc finger)"/>
    <property type="match status" value="1"/>
</dbReference>
<proteinExistence type="predicted"/>
<evidence type="ECO:0000256" key="1">
    <source>
        <dbReference type="ARBA" id="ARBA00000900"/>
    </source>
</evidence>
<evidence type="ECO:0000256" key="9">
    <source>
        <dbReference type="SAM" id="MobiDB-lite"/>
    </source>
</evidence>
<keyword evidence="3" id="KW-0808">Transferase</keyword>
<feature type="compositionally biased region" description="Low complexity" evidence="9">
    <location>
        <begin position="169"/>
        <end position="178"/>
    </location>
</feature>
<feature type="region of interest" description="Disordered" evidence="9">
    <location>
        <begin position="377"/>
        <end position="429"/>
    </location>
</feature>
<dbReference type="InterPro" id="IPR051834">
    <property type="entry name" value="RING_finger_E3_ligase"/>
</dbReference>
<feature type="compositionally biased region" description="Low complexity" evidence="9">
    <location>
        <begin position="381"/>
        <end position="397"/>
    </location>
</feature>
<protein>
    <recommendedName>
        <fullName evidence="2">RING-type E3 ubiquitin transferase</fullName>
        <ecNumber evidence="2">2.3.2.27</ecNumber>
    </recommendedName>
</protein>
<feature type="region of interest" description="Disordered" evidence="9">
    <location>
        <begin position="166"/>
        <end position="200"/>
    </location>
</feature>
<evidence type="ECO:0000256" key="8">
    <source>
        <dbReference type="PROSITE-ProRule" id="PRU00175"/>
    </source>
</evidence>
<dbReference type="OrthoDB" id="8062037at2759"/>
<feature type="compositionally biased region" description="Gly residues" evidence="9">
    <location>
        <begin position="179"/>
        <end position="189"/>
    </location>
</feature>
<dbReference type="PROSITE" id="PS50089">
    <property type="entry name" value="ZF_RING_2"/>
    <property type="match status" value="1"/>
</dbReference>
<feature type="region of interest" description="Disordered" evidence="9">
    <location>
        <begin position="1"/>
        <end position="22"/>
    </location>
</feature>
<dbReference type="InterPro" id="IPR001841">
    <property type="entry name" value="Znf_RING"/>
</dbReference>
<feature type="domain" description="RING-type" evidence="10">
    <location>
        <begin position="333"/>
        <end position="374"/>
    </location>
</feature>
<evidence type="ECO:0000256" key="6">
    <source>
        <dbReference type="ARBA" id="ARBA00022786"/>
    </source>
</evidence>
<dbReference type="GO" id="GO:0008270">
    <property type="term" value="F:zinc ion binding"/>
    <property type="evidence" value="ECO:0007669"/>
    <property type="project" value="UniProtKB-KW"/>
</dbReference>
<keyword evidence="6" id="KW-0833">Ubl conjugation pathway</keyword>
<gene>
    <name evidence="11" type="ORF">BDV96DRAFT_229297</name>
</gene>
<evidence type="ECO:0000313" key="12">
    <source>
        <dbReference type="Proteomes" id="UP000799770"/>
    </source>
</evidence>
<dbReference type="GO" id="GO:0061630">
    <property type="term" value="F:ubiquitin protein ligase activity"/>
    <property type="evidence" value="ECO:0007669"/>
    <property type="project" value="UniProtKB-EC"/>
</dbReference>
<dbReference type="Pfam" id="PF13639">
    <property type="entry name" value="zf-RING_2"/>
    <property type="match status" value="1"/>
</dbReference>
<evidence type="ECO:0000256" key="5">
    <source>
        <dbReference type="ARBA" id="ARBA00022771"/>
    </source>
</evidence>
<dbReference type="EMBL" id="ML977340">
    <property type="protein sequence ID" value="KAF2109922.1"/>
    <property type="molecule type" value="Genomic_DNA"/>
</dbReference>
<dbReference type="Proteomes" id="UP000799770">
    <property type="component" value="Unassembled WGS sequence"/>
</dbReference>
<dbReference type="EC" id="2.3.2.27" evidence="2"/>
<dbReference type="SMART" id="SM00184">
    <property type="entry name" value="RING"/>
    <property type="match status" value="1"/>
</dbReference>
<evidence type="ECO:0000256" key="7">
    <source>
        <dbReference type="ARBA" id="ARBA00022833"/>
    </source>
</evidence>
<dbReference type="SUPFAM" id="SSF57850">
    <property type="entry name" value="RING/U-box"/>
    <property type="match status" value="1"/>
</dbReference>
<evidence type="ECO:0000256" key="4">
    <source>
        <dbReference type="ARBA" id="ARBA00022723"/>
    </source>
</evidence>